<proteinExistence type="inferred from homology"/>
<evidence type="ECO:0000256" key="2">
    <source>
        <dbReference type="SAM" id="MobiDB-lite"/>
    </source>
</evidence>
<gene>
    <name evidence="3" type="ORF">NCGR_LOCUS52172</name>
</gene>
<keyword evidence="4" id="KW-1185">Reference proteome</keyword>
<dbReference type="GO" id="GO:0030031">
    <property type="term" value="P:cell projection assembly"/>
    <property type="evidence" value="ECO:0007669"/>
    <property type="project" value="TreeGrafter"/>
</dbReference>
<dbReference type="Pfam" id="PF09735">
    <property type="entry name" value="Nckap1"/>
    <property type="match status" value="2"/>
</dbReference>
<dbReference type="InterPro" id="IPR019137">
    <property type="entry name" value="Nck-associated_protein-1"/>
</dbReference>
<name>A0A811RG39_9POAL</name>
<feature type="compositionally biased region" description="Basic and acidic residues" evidence="2">
    <location>
        <begin position="1233"/>
        <end position="1244"/>
    </location>
</feature>
<organism evidence="3 4">
    <name type="scientific">Miscanthus lutarioriparius</name>
    <dbReference type="NCBI Taxonomy" id="422564"/>
    <lineage>
        <taxon>Eukaryota</taxon>
        <taxon>Viridiplantae</taxon>
        <taxon>Streptophyta</taxon>
        <taxon>Embryophyta</taxon>
        <taxon>Tracheophyta</taxon>
        <taxon>Spermatophyta</taxon>
        <taxon>Magnoliopsida</taxon>
        <taxon>Liliopsida</taxon>
        <taxon>Poales</taxon>
        <taxon>Poaceae</taxon>
        <taxon>PACMAD clade</taxon>
        <taxon>Panicoideae</taxon>
        <taxon>Andropogonodae</taxon>
        <taxon>Andropogoneae</taxon>
        <taxon>Saccharinae</taxon>
        <taxon>Miscanthus</taxon>
    </lineage>
</organism>
<dbReference type="OrthoDB" id="548214at2759"/>
<dbReference type="GO" id="GO:0031209">
    <property type="term" value="C:SCAR complex"/>
    <property type="evidence" value="ECO:0007669"/>
    <property type="project" value="TreeGrafter"/>
</dbReference>
<evidence type="ECO:0000313" key="4">
    <source>
        <dbReference type="Proteomes" id="UP000604825"/>
    </source>
</evidence>
<dbReference type="PANTHER" id="PTHR12093">
    <property type="entry name" value="NCK-ASSOCIATED PROTEIN 1"/>
    <property type="match status" value="1"/>
</dbReference>
<protein>
    <recommendedName>
        <fullName evidence="5">Nck-associated protein 1</fullName>
    </recommendedName>
</protein>
<evidence type="ECO:0008006" key="5">
    <source>
        <dbReference type="Google" id="ProtNLM"/>
    </source>
</evidence>
<feature type="compositionally biased region" description="Low complexity" evidence="2">
    <location>
        <begin position="1269"/>
        <end position="1280"/>
    </location>
</feature>
<feature type="compositionally biased region" description="Basic and acidic residues" evidence="2">
    <location>
        <begin position="1211"/>
        <end position="1221"/>
    </location>
</feature>
<reference evidence="3" key="1">
    <citation type="submission" date="2020-10" db="EMBL/GenBank/DDBJ databases">
        <authorList>
            <person name="Han B."/>
            <person name="Lu T."/>
            <person name="Zhao Q."/>
            <person name="Huang X."/>
            <person name="Zhao Y."/>
        </authorList>
    </citation>
    <scope>NUCLEOTIDE SEQUENCE</scope>
</reference>
<comment type="caution">
    <text evidence="3">The sequence shown here is derived from an EMBL/GenBank/DDBJ whole genome shotgun (WGS) entry which is preliminary data.</text>
</comment>
<feature type="region of interest" description="Disordered" evidence="2">
    <location>
        <begin position="1203"/>
        <end position="1295"/>
    </location>
</feature>
<sequence>MAHVSFKSKDVDGGMSRWSEYLSVEEPIPSALATWRNMGVDGPQGSSAGGHKHLQMEPVVQLSKVAEGLLAKIYRLNSILDYPDPNTHTFSDSFWKAGVFPNFPKICITMSKKFPEHPNKLQLERVDKFALDALNENAEGYMHNLEQWILLLLDLLAFREQALRLILDLSSTVITLLPHQNSLILHAFMDLFCSFVRVNLFSDKMPRKMILQVYNILHIMLKDGRDFEFYHRLVQFVDSYDPPIKGLHEDLNFVSPRIGEVLEAVGPIIFLSTDTKKLRNEGFLSPFHPRYPDILTNSAHPMRAQDLANVTSYREWVLLGYLVCPDELLRVTSIDVAMVVLKENLILPLFRDEYILLHENYQLYVLPKVLESKRMAKSGELSKRKLIWSTMLQSREVHEQALVSCDAMHRERRILLKQEIGRMVLFFTDQPSLLAPNIQMVFSALALSQCEVIWYFQHVGVAASKSTRVKTVDIDATDPTIGFLLDGIGKLCCLVRKYIAAIKGYALSYLSSSAGRIRFLLGTPGMVALDLDATLKGLFQQVLHCLENIPKPQGESVPAITADLTDLRKHWLSILMIVTSSRSSINIKHLEKATVSTGKEGLVSEGNAAYNWSRCVDELESQLSKHGSLKKLYFYHQHLTTVFRNTMFGPEGRPQHCCAWLGAACSFPECASAIIPEEVNKIGRDSISYVESLIESIMGGLEGLINILDSEGGFGSLEMQLSPEQAALRLNSTTRAKGVSSLLTPGHESYPDNSSSIKMLEAAMQRLTSLCSVLNDMEPICVLNHVFVLREYMRDCIVGNFRRRFHSMIRTENCIQRPSIIESLLRRHLGIIHLAEQHISMDLTEGIREVLLAESYTGPFPNLQMFETPVGTQGGDLLLRRYAIDKMDKMLREHTSALLNCIDSALRSHRDALEGLAGSVNSGDRIERDANLKQIIDLETLTDLCIQAGQAITFRRLLVEAVGAVLEEKVPLIYSLLKGLALQLPDEVPDKNEIIRLRKVASSVGVGDKHDAEWVHSILAEAVAANDNSWILLPYLCAAFMVSNIWNGAVYDVSIGGFNNNLHCLARCVSAVVGGSEYTRVEREQRINSLSNGHTDELQEAELPSRVSAEANIKSSMQIYVKLSAGIVLDSWNDTRRPHIVPKLIFLDQLCELSPYLPRSTLEVHIPYTILRSIYHQLYGASLMASEPMEQSPRQSPLISLAHTSPSTRQNRPETTPRSHTFEPSYYSSSGSQHDDGYDADRRTGQLRSMRRSGPLDFSASRKVKFVEGSSSGSSHGAGSLQRFAVSRSGPLSYK</sequence>
<evidence type="ECO:0000256" key="1">
    <source>
        <dbReference type="ARBA" id="ARBA00037947"/>
    </source>
</evidence>
<dbReference type="GO" id="GO:0016477">
    <property type="term" value="P:cell migration"/>
    <property type="evidence" value="ECO:0007669"/>
    <property type="project" value="TreeGrafter"/>
</dbReference>
<evidence type="ECO:0000313" key="3">
    <source>
        <dbReference type="EMBL" id="CAD6268867.1"/>
    </source>
</evidence>
<dbReference type="PANTHER" id="PTHR12093:SF10">
    <property type="entry name" value="MEMBRANE-ASSOCIATED PROTEIN HEM"/>
    <property type="match status" value="1"/>
</dbReference>
<accession>A0A811RG39</accession>
<dbReference type="GO" id="GO:0000902">
    <property type="term" value="P:cell morphogenesis"/>
    <property type="evidence" value="ECO:0007669"/>
    <property type="project" value="TreeGrafter"/>
</dbReference>
<dbReference type="GO" id="GO:0030866">
    <property type="term" value="P:cortical actin cytoskeleton organization"/>
    <property type="evidence" value="ECO:0007669"/>
    <property type="project" value="TreeGrafter"/>
</dbReference>
<dbReference type="EMBL" id="CAJGYO010000014">
    <property type="protein sequence ID" value="CAD6268867.1"/>
    <property type="molecule type" value="Genomic_DNA"/>
</dbReference>
<comment type="similarity">
    <text evidence="1">Belongs to the HEM-1/HEM-2 family.</text>
</comment>
<dbReference type="Proteomes" id="UP000604825">
    <property type="component" value="Unassembled WGS sequence"/>
</dbReference>